<reference evidence="2 3" key="1">
    <citation type="submission" date="2024-03" db="EMBL/GenBank/DDBJ databases">
        <authorList>
            <person name="Martinez-Hernandez J."/>
        </authorList>
    </citation>
    <scope>NUCLEOTIDE SEQUENCE [LARGE SCALE GENOMIC DNA]</scope>
</reference>
<sequence length="69" mass="7179">MASILKSSSSSRCNKQAYGDDNGDRYGYAPTVCTEGECHNGVGDSGFSPVLSMEGDDDDDGGYDYAPAA</sequence>
<feature type="region of interest" description="Disordered" evidence="1">
    <location>
        <begin position="44"/>
        <end position="69"/>
    </location>
</feature>
<feature type="region of interest" description="Disordered" evidence="1">
    <location>
        <begin position="1"/>
        <end position="26"/>
    </location>
</feature>
<evidence type="ECO:0000313" key="3">
    <source>
        <dbReference type="Proteomes" id="UP001497480"/>
    </source>
</evidence>
<dbReference type="EMBL" id="CAXHTB010000014">
    <property type="protein sequence ID" value="CAL0320070.1"/>
    <property type="molecule type" value="Genomic_DNA"/>
</dbReference>
<proteinExistence type="predicted"/>
<comment type="caution">
    <text evidence="2">The sequence shown here is derived from an EMBL/GenBank/DDBJ whole genome shotgun (WGS) entry which is preliminary data.</text>
</comment>
<dbReference type="PANTHER" id="PTHR37077:SF1">
    <property type="match status" value="1"/>
</dbReference>
<gene>
    <name evidence="2" type="ORF">LLUT_LOCUS21130</name>
</gene>
<dbReference type="PANTHER" id="PTHR37077">
    <property type="match status" value="1"/>
</dbReference>
<accession>A0AAV1XFS5</accession>
<dbReference type="AlphaFoldDB" id="A0AAV1XFS5"/>
<evidence type="ECO:0000313" key="2">
    <source>
        <dbReference type="EMBL" id="CAL0320070.1"/>
    </source>
</evidence>
<keyword evidence="3" id="KW-1185">Reference proteome</keyword>
<organism evidence="2 3">
    <name type="scientific">Lupinus luteus</name>
    <name type="common">European yellow lupine</name>
    <dbReference type="NCBI Taxonomy" id="3873"/>
    <lineage>
        <taxon>Eukaryota</taxon>
        <taxon>Viridiplantae</taxon>
        <taxon>Streptophyta</taxon>
        <taxon>Embryophyta</taxon>
        <taxon>Tracheophyta</taxon>
        <taxon>Spermatophyta</taxon>
        <taxon>Magnoliopsida</taxon>
        <taxon>eudicotyledons</taxon>
        <taxon>Gunneridae</taxon>
        <taxon>Pentapetalae</taxon>
        <taxon>rosids</taxon>
        <taxon>fabids</taxon>
        <taxon>Fabales</taxon>
        <taxon>Fabaceae</taxon>
        <taxon>Papilionoideae</taxon>
        <taxon>50 kb inversion clade</taxon>
        <taxon>genistoids sensu lato</taxon>
        <taxon>core genistoids</taxon>
        <taxon>Genisteae</taxon>
        <taxon>Lupinus</taxon>
    </lineage>
</organism>
<protein>
    <submittedName>
        <fullName evidence="2">Uncharacterized protein</fullName>
    </submittedName>
</protein>
<feature type="compositionally biased region" description="Polar residues" evidence="1">
    <location>
        <begin position="1"/>
        <end position="14"/>
    </location>
</feature>
<name>A0AAV1XFS5_LUPLU</name>
<dbReference type="Proteomes" id="UP001497480">
    <property type="component" value="Unassembled WGS sequence"/>
</dbReference>
<evidence type="ECO:0000256" key="1">
    <source>
        <dbReference type="SAM" id="MobiDB-lite"/>
    </source>
</evidence>